<evidence type="ECO:0000313" key="3">
    <source>
        <dbReference type="Proteomes" id="UP000485058"/>
    </source>
</evidence>
<reference evidence="2 3" key="1">
    <citation type="submission" date="2020-02" db="EMBL/GenBank/DDBJ databases">
        <title>Draft genome sequence of Haematococcus lacustris strain NIES-144.</title>
        <authorList>
            <person name="Morimoto D."/>
            <person name="Nakagawa S."/>
            <person name="Yoshida T."/>
            <person name="Sawayama S."/>
        </authorList>
    </citation>
    <scope>NUCLEOTIDE SEQUENCE [LARGE SCALE GENOMIC DNA]</scope>
    <source>
        <strain evidence="2 3">NIES-144</strain>
    </source>
</reference>
<feature type="compositionally biased region" description="Polar residues" evidence="1">
    <location>
        <begin position="149"/>
        <end position="161"/>
    </location>
</feature>
<feature type="non-terminal residue" evidence="2">
    <location>
        <position position="1"/>
    </location>
</feature>
<accession>A0A699YD49</accession>
<sequence>MAPHLPAKHWQTFRMPSQPAETLDELATLAHNQLAQGLVDEARATFQRLAVAQADTLTAKAVQLLLRDETDVAAQGSVPCSASGALFSSTAQPNPATAPAHTEATATATTCSDVADDWESCDVASFAQAPVPVSTSLKSSNLPSSAVSQGSRQPGSQAAVSDQDQAWAAAVGLGPLTQAPLPGRGFPAVPSHQHLQATLALVGVIWEGGFSHCVEVCDLTPATTTSTLQAFLDVVLPDAPLQPYIRWADDKHAVLVCPNATMAQELLALGASEGWQLREWEQASQASKQLPVA</sequence>
<name>A0A699YD49_HAELA</name>
<protein>
    <submittedName>
        <fullName evidence="2">Uncharacterized protein</fullName>
    </submittedName>
</protein>
<organism evidence="2 3">
    <name type="scientific">Haematococcus lacustris</name>
    <name type="common">Green alga</name>
    <name type="synonym">Haematococcus pluvialis</name>
    <dbReference type="NCBI Taxonomy" id="44745"/>
    <lineage>
        <taxon>Eukaryota</taxon>
        <taxon>Viridiplantae</taxon>
        <taxon>Chlorophyta</taxon>
        <taxon>core chlorophytes</taxon>
        <taxon>Chlorophyceae</taxon>
        <taxon>CS clade</taxon>
        <taxon>Chlamydomonadales</taxon>
        <taxon>Haematococcaceae</taxon>
        <taxon>Haematococcus</taxon>
    </lineage>
</organism>
<dbReference type="EMBL" id="BLLF01000088">
    <property type="protein sequence ID" value="GFH07331.1"/>
    <property type="molecule type" value="Genomic_DNA"/>
</dbReference>
<comment type="caution">
    <text evidence="2">The sequence shown here is derived from an EMBL/GenBank/DDBJ whole genome shotgun (WGS) entry which is preliminary data.</text>
</comment>
<dbReference type="AlphaFoldDB" id="A0A699YD49"/>
<evidence type="ECO:0000313" key="2">
    <source>
        <dbReference type="EMBL" id="GFH07331.1"/>
    </source>
</evidence>
<gene>
    <name evidence="2" type="ORF">HaLaN_02118</name>
</gene>
<evidence type="ECO:0000256" key="1">
    <source>
        <dbReference type="SAM" id="MobiDB-lite"/>
    </source>
</evidence>
<feature type="region of interest" description="Disordered" evidence="1">
    <location>
        <begin position="135"/>
        <end position="161"/>
    </location>
</feature>
<dbReference type="Proteomes" id="UP000485058">
    <property type="component" value="Unassembled WGS sequence"/>
</dbReference>
<feature type="compositionally biased region" description="Low complexity" evidence="1">
    <location>
        <begin position="135"/>
        <end position="148"/>
    </location>
</feature>
<keyword evidence="3" id="KW-1185">Reference proteome</keyword>
<feature type="non-terminal residue" evidence="2">
    <location>
        <position position="293"/>
    </location>
</feature>
<proteinExistence type="predicted"/>